<proteinExistence type="predicted"/>
<evidence type="ECO:0000256" key="1">
    <source>
        <dbReference type="SAM" id="Phobius"/>
    </source>
</evidence>
<dbReference type="EMBL" id="PCTA01000003">
    <property type="protein sequence ID" value="PIP62088.1"/>
    <property type="molecule type" value="Genomic_DNA"/>
</dbReference>
<organism evidence="2 3">
    <name type="scientific">Candidatus Roizmanbacteria bacterium CG22_combo_CG10-13_8_21_14_all_38_20</name>
    <dbReference type="NCBI Taxonomy" id="1974862"/>
    <lineage>
        <taxon>Bacteria</taxon>
        <taxon>Candidatus Roizmaniibacteriota</taxon>
    </lineage>
</organism>
<keyword evidence="1" id="KW-0812">Transmembrane</keyword>
<feature type="transmembrane region" description="Helical" evidence="1">
    <location>
        <begin position="7"/>
        <end position="25"/>
    </location>
</feature>
<reference evidence="2 3" key="1">
    <citation type="submission" date="2017-09" db="EMBL/GenBank/DDBJ databases">
        <title>Depth-based differentiation of microbial function through sediment-hosted aquifers and enrichment of novel symbionts in the deep terrestrial subsurface.</title>
        <authorList>
            <person name="Probst A.J."/>
            <person name="Ladd B."/>
            <person name="Jarett J.K."/>
            <person name="Geller-Mcgrath D.E."/>
            <person name="Sieber C.M."/>
            <person name="Emerson J.B."/>
            <person name="Anantharaman K."/>
            <person name="Thomas B.C."/>
            <person name="Malmstrom R."/>
            <person name="Stieglmeier M."/>
            <person name="Klingl A."/>
            <person name="Woyke T."/>
            <person name="Ryan C.M."/>
            <person name="Banfield J.F."/>
        </authorList>
    </citation>
    <scope>NUCLEOTIDE SEQUENCE [LARGE SCALE GENOMIC DNA]</scope>
    <source>
        <strain evidence="2">CG22_combo_CG10-13_8_21_14_all_38_20</strain>
    </source>
</reference>
<dbReference type="AlphaFoldDB" id="A0A2H0BYS2"/>
<keyword evidence="1" id="KW-1133">Transmembrane helix</keyword>
<keyword evidence="1" id="KW-0472">Membrane</keyword>
<sequence>MAKKRNLLIGIVGIAFGLFALYMGLPDVTEGILYRLNPPEYVPKGYVLTKNYQKQQTEDGEIFISKLEKGDKEIQITQMNKFDWSCNGPTKTVVNAEICYFQREGASPEYDQIFYDKFESTIQIFTNDKSLSDDDLVTIIANF</sequence>
<evidence type="ECO:0000313" key="2">
    <source>
        <dbReference type="EMBL" id="PIP62088.1"/>
    </source>
</evidence>
<evidence type="ECO:0008006" key="4">
    <source>
        <dbReference type="Google" id="ProtNLM"/>
    </source>
</evidence>
<protein>
    <recommendedName>
        <fullName evidence="4">DUF4367 domain-containing protein</fullName>
    </recommendedName>
</protein>
<comment type="caution">
    <text evidence="2">The sequence shown here is derived from an EMBL/GenBank/DDBJ whole genome shotgun (WGS) entry which is preliminary data.</text>
</comment>
<dbReference type="Proteomes" id="UP000231246">
    <property type="component" value="Unassembled WGS sequence"/>
</dbReference>
<gene>
    <name evidence="2" type="ORF">COW99_00175</name>
</gene>
<evidence type="ECO:0000313" key="3">
    <source>
        <dbReference type="Proteomes" id="UP000231246"/>
    </source>
</evidence>
<name>A0A2H0BYS2_9BACT</name>
<accession>A0A2H0BYS2</accession>